<dbReference type="NCBIfam" id="TIGR03596">
    <property type="entry name" value="GTPase_YlqF"/>
    <property type="match status" value="1"/>
</dbReference>
<dbReference type="CDD" id="cd01856">
    <property type="entry name" value="YlqF"/>
    <property type="match status" value="1"/>
</dbReference>
<keyword evidence="1 3" id="KW-0547">Nucleotide-binding</keyword>
<comment type="subcellular location">
    <subcellularLocation>
        <location evidence="3">Cytoplasm</location>
    </subcellularLocation>
</comment>
<dbReference type="InterPro" id="IPR023179">
    <property type="entry name" value="GTP-bd_ortho_bundle_sf"/>
</dbReference>
<comment type="caution">
    <text evidence="5">The sequence shown here is derived from an EMBL/GenBank/DDBJ whole genome shotgun (WGS) entry which is preliminary data.</text>
</comment>
<dbReference type="Pfam" id="PF01926">
    <property type="entry name" value="MMR_HSR1"/>
    <property type="match status" value="1"/>
</dbReference>
<organism evidence="5 6">
    <name type="scientific">Candidatus Litorirhabdus singularis</name>
    <dbReference type="NCBI Taxonomy" id="2518993"/>
    <lineage>
        <taxon>Bacteria</taxon>
        <taxon>Pseudomonadati</taxon>
        <taxon>Pseudomonadota</taxon>
        <taxon>Gammaproteobacteria</taxon>
        <taxon>Cellvibrionales</taxon>
        <taxon>Halieaceae</taxon>
        <taxon>Candidatus Litorirhabdus</taxon>
    </lineage>
</organism>
<dbReference type="InterPro" id="IPR006073">
    <property type="entry name" value="GTP-bd"/>
</dbReference>
<dbReference type="Gene3D" id="1.10.1580.10">
    <property type="match status" value="1"/>
</dbReference>
<dbReference type="InterPro" id="IPR027417">
    <property type="entry name" value="P-loop_NTPase"/>
</dbReference>
<evidence type="ECO:0000256" key="1">
    <source>
        <dbReference type="ARBA" id="ARBA00022741"/>
    </source>
</evidence>
<keyword evidence="3" id="KW-0963">Cytoplasm</keyword>
<keyword evidence="2 3" id="KW-0342">GTP-binding</keyword>
<evidence type="ECO:0000256" key="2">
    <source>
        <dbReference type="ARBA" id="ARBA00023134"/>
    </source>
</evidence>
<proteinExistence type="inferred from homology"/>
<dbReference type="RefSeq" id="WP_279244835.1">
    <property type="nucleotide sequence ID" value="NZ_SHNN01000001.1"/>
</dbReference>
<dbReference type="PRINTS" id="PR00326">
    <property type="entry name" value="GTP1OBG"/>
</dbReference>
<dbReference type="PANTHER" id="PTHR45782:SF4">
    <property type="entry name" value="MITOCHONDRIAL RIBOSOME-ASSOCIATED GTPASE 1"/>
    <property type="match status" value="1"/>
</dbReference>
<name>A0ABT3TEW5_9GAMM</name>
<evidence type="ECO:0000313" key="6">
    <source>
        <dbReference type="Proteomes" id="UP001143362"/>
    </source>
</evidence>
<accession>A0ABT3TEW5</accession>
<protein>
    <recommendedName>
        <fullName evidence="3">Ribosome biogenesis GTPase A</fullName>
    </recommendedName>
</protein>
<evidence type="ECO:0000259" key="4">
    <source>
        <dbReference type="Pfam" id="PF01926"/>
    </source>
</evidence>
<reference evidence="5" key="1">
    <citation type="submission" date="2019-02" db="EMBL/GenBank/DDBJ databases">
        <authorList>
            <person name="Li S.-H."/>
        </authorList>
    </citation>
    <scope>NUCLEOTIDE SEQUENCE</scope>
    <source>
        <strain evidence="5">IMCC14734</strain>
    </source>
</reference>
<dbReference type="InterPro" id="IPR019991">
    <property type="entry name" value="GTP-bd_ribosome_bgen"/>
</dbReference>
<dbReference type="SUPFAM" id="SSF52540">
    <property type="entry name" value="P-loop containing nucleoside triphosphate hydrolases"/>
    <property type="match status" value="1"/>
</dbReference>
<dbReference type="EMBL" id="SHNN01000001">
    <property type="protein sequence ID" value="MCX2980860.1"/>
    <property type="molecule type" value="Genomic_DNA"/>
</dbReference>
<evidence type="ECO:0000256" key="3">
    <source>
        <dbReference type="PIRNR" id="PIRNR006230"/>
    </source>
</evidence>
<dbReference type="Proteomes" id="UP001143362">
    <property type="component" value="Unassembled WGS sequence"/>
</dbReference>
<keyword evidence="6" id="KW-1185">Reference proteome</keyword>
<dbReference type="Gene3D" id="3.40.50.300">
    <property type="entry name" value="P-loop containing nucleotide triphosphate hydrolases"/>
    <property type="match status" value="1"/>
</dbReference>
<sequence>MPINWYPGHMHKANKDMKKILPQVDLIIELLDCRLPYSSQNPSIATLAKGKPCIKVLSKSDLADPEITLQWQEYFERTASVKTMLTALDQTDKAQKLIQLCHKMVPRLAKAKFNLQAMITGIPNVGKSTLINTVAGRKVAKTGDEPAITKGMQRIRINEGLVLLDTPGILWPKIHNQNSAYRLAASGAIKDTAIEIEDIALYLSEFLLQHYPRNLMARYEMTELPASDIEFLEVMGAKRGCLRRGGRVDLEKVSSILVNEYRAGMLGNITLETPAMVVVEEKIIANNRSKDTAKLNARNW</sequence>
<evidence type="ECO:0000313" key="5">
    <source>
        <dbReference type="EMBL" id="MCX2980860.1"/>
    </source>
</evidence>
<gene>
    <name evidence="5" type="primary">ylqF</name>
    <name evidence="5" type="ORF">EYC98_08230</name>
</gene>
<dbReference type="PIRSF" id="PIRSF006230">
    <property type="entry name" value="MG442"/>
    <property type="match status" value="1"/>
</dbReference>
<dbReference type="InterPro" id="IPR016478">
    <property type="entry name" value="GTPase_MTG1"/>
</dbReference>
<feature type="domain" description="G" evidence="4">
    <location>
        <begin position="117"/>
        <end position="177"/>
    </location>
</feature>
<dbReference type="PANTHER" id="PTHR45782">
    <property type="entry name" value="MITOCHONDRIAL RIBOSOME-ASSOCIATED GTPASE 1"/>
    <property type="match status" value="1"/>
</dbReference>
<comment type="function">
    <text evidence="3">Required for a late step of 50S ribosomal subunit assembly. Has GTPase activity.</text>
</comment>
<comment type="similarity">
    <text evidence="3">Belongs to the TRAFAC class YlqF/YawG GTPase family. MTG1 subfamily.</text>
</comment>